<evidence type="ECO:0000313" key="2">
    <source>
        <dbReference type="WBParaSite" id="ACRNAN_scaffold2513.g29741.t1"/>
    </source>
</evidence>
<dbReference type="Proteomes" id="UP000887540">
    <property type="component" value="Unplaced"/>
</dbReference>
<dbReference type="AlphaFoldDB" id="A0A914DEN3"/>
<proteinExistence type="predicted"/>
<dbReference type="WBParaSite" id="ACRNAN_scaffold2513.g29741.t1">
    <property type="protein sequence ID" value="ACRNAN_scaffold2513.g29741.t1"/>
    <property type="gene ID" value="ACRNAN_scaffold2513.g29741"/>
</dbReference>
<accession>A0A914DEN3</accession>
<keyword evidence="1" id="KW-1185">Reference proteome</keyword>
<protein>
    <submittedName>
        <fullName evidence="2">Uncharacterized protein</fullName>
    </submittedName>
</protein>
<sequence>MDSKHIWSNYFVLFDCPSTIGIRYPQYNFNVSCTNTHTSGYVNVTSSNSQNIYPLTDYGYNCCTDDSFCDYPKVIFEL</sequence>
<reference evidence="2" key="1">
    <citation type="submission" date="2022-11" db="UniProtKB">
        <authorList>
            <consortium name="WormBaseParasite"/>
        </authorList>
    </citation>
    <scope>IDENTIFICATION</scope>
</reference>
<name>A0A914DEN3_9BILA</name>
<organism evidence="1 2">
    <name type="scientific">Acrobeloides nanus</name>
    <dbReference type="NCBI Taxonomy" id="290746"/>
    <lineage>
        <taxon>Eukaryota</taxon>
        <taxon>Metazoa</taxon>
        <taxon>Ecdysozoa</taxon>
        <taxon>Nematoda</taxon>
        <taxon>Chromadorea</taxon>
        <taxon>Rhabditida</taxon>
        <taxon>Tylenchina</taxon>
        <taxon>Cephalobomorpha</taxon>
        <taxon>Cephaloboidea</taxon>
        <taxon>Cephalobidae</taxon>
        <taxon>Acrobeloides</taxon>
    </lineage>
</organism>
<evidence type="ECO:0000313" key="1">
    <source>
        <dbReference type="Proteomes" id="UP000887540"/>
    </source>
</evidence>